<dbReference type="EMBL" id="VUOC01000003">
    <property type="protein sequence ID" value="KAA2241475.1"/>
    <property type="molecule type" value="Genomic_DNA"/>
</dbReference>
<proteinExistence type="predicted"/>
<gene>
    <name evidence="1" type="ORF">F0L74_16385</name>
</gene>
<dbReference type="RefSeq" id="WP_149838989.1">
    <property type="nucleotide sequence ID" value="NZ_VUOC01000003.1"/>
</dbReference>
<reference evidence="1 2" key="1">
    <citation type="submission" date="2019-09" db="EMBL/GenBank/DDBJ databases">
        <title>Chitinophaga ginsengihumi sp. nov., isolated from soil of ginseng rhizosphere.</title>
        <authorList>
            <person name="Lee J."/>
        </authorList>
    </citation>
    <scope>NUCLEOTIDE SEQUENCE [LARGE SCALE GENOMIC DNA]</scope>
    <source>
        <strain evidence="1 2">BN140078</strain>
    </source>
</reference>
<reference evidence="1 2" key="2">
    <citation type="submission" date="2019-09" db="EMBL/GenBank/DDBJ databases">
        <authorList>
            <person name="Jin C."/>
        </authorList>
    </citation>
    <scope>NUCLEOTIDE SEQUENCE [LARGE SCALE GENOMIC DNA]</scope>
    <source>
        <strain evidence="1 2">BN140078</strain>
    </source>
</reference>
<dbReference type="Proteomes" id="UP000324611">
    <property type="component" value="Unassembled WGS sequence"/>
</dbReference>
<name>A0A5B2VR08_9BACT</name>
<comment type="caution">
    <text evidence="1">The sequence shown here is derived from an EMBL/GenBank/DDBJ whole genome shotgun (WGS) entry which is preliminary data.</text>
</comment>
<protein>
    <submittedName>
        <fullName evidence="1">Uncharacterized protein</fullName>
    </submittedName>
</protein>
<sequence>MKRPEEWMRVGIVKVMVQKMIEEWKCDTGRPKGRVKDEKAGKMDESGMEEWIKARIVKKMAPEG</sequence>
<evidence type="ECO:0000313" key="2">
    <source>
        <dbReference type="Proteomes" id="UP000324611"/>
    </source>
</evidence>
<evidence type="ECO:0000313" key="1">
    <source>
        <dbReference type="EMBL" id="KAA2241475.1"/>
    </source>
</evidence>
<keyword evidence="2" id="KW-1185">Reference proteome</keyword>
<organism evidence="1 2">
    <name type="scientific">Chitinophaga agrisoli</name>
    <dbReference type="NCBI Taxonomy" id="2607653"/>
    <lineage>
        <taxon>Bacteria</taxon>
        <taxon>Pseudomonadati</taxon>
        <taxon>Bacteroidota</taxon>
        <taxon>Chitinophagia</taxon>
        <taxon>Chitinophagales</taxon>
        <taxon>Chitinophagaceae</taxon>
        <taxon>Chitinophaga</taxon>
    </lineage>
</organism>
<accession>A0A5B2VR08</accession>
<dbReference type="AlphaFoldDB" id="A0A5B2VR08"/>